<evidence type="ECO:0000256" key="3">
    <source>
        <dbReference type="ARBA" id="ARBA00012017"/>
    </source>
</evidence>
<dbReference type="GO" id="GO:0052726">
    <property type="term" value="F:inositol-1,3,4-trisphosphate 5-kinase activity"/>
    <property type="evidence" value="ECO:0007669"/>
    <property type="project" value="InterPro"/>
</dbReference>
<dbReference type="GO" id="GO:0005524">
    <property type="term" value="F:ATP binding"/>
    <property type="evidence" value="ECO:0007669"/>
    <property type="project" value="UniProtKB-KW"/>
</dbReference>
<name>A0A5J4YNH4_PORPP</name>
<evidence type="ECO:0000313" key="11">
    <source>
        <dbReference type="EMBL" id="KAA8492755.1"/>
    </source>
</evidence>
<keyword evidence="6" id="KW-0547">Nucleotide-binding</keyword>
<comment type="similarity">
    <text evidence="2">Belongs to the ITPK1 family.</text>
</comment>
<feature type="domain" description="Inositol 1,3,4-trisphosphate 5/6-kinase ATP-grasp" evidence="10">
    <location>
        <begin position="213"/>
        <end position="352"/>
    </location>
</feature>
<dbReference type="SUPFAM" id="SSF56059">
    <property type="entry name" value="Glutathione synthetase ATP-binding domain-like"/>
    <property type="match status" value="1"/>
</dbReference>
<gene>
    <name evidence="11" type="ORF">FVE85_9027</name>
</gene>
<evidence type="ECO:0000256" key="7">
    <source>
        <dbReference type="ARBA" id="ARBA00022777"/>
    </source>
</evidence>
<dbReference type="OMA" id="SHEMVIA"/>
<dbReference type="AlphaFoldDB" id="A0A5J4YNH4"/>
<keyword evidence="9" id="KW-0460">Magnesium</keyword>
<reference evidence="12" key="1">
    <citation type="journal article" date="2019" name="Nat. Commun.">
        <title>Expansion of phycobilisome linker gene families in mesophilic red algae.</title>
        <authorList>
            <person name="Lee J."/>
            <person name="Kim D."/>
            <person name="Bhattacharya D."/>
            <person name="Yoon H.S."/>
        </authorList>
    </citation>
    <scope>NUCLEOTIDE SEQUENCE [LARGE SCALE GENOMIC DNA]</scope>
    <source>
        <strain evidence="12">CCMP 1328</strain>
    </source>
</reference>
<proteinExistence type="inferred from homology"/>
<dbReference type="EMBL" id="VRMN01000008">
    <property type="protein sequence ID" value="KAA8492755.1"/>
    <property type="molecule type" value="Genomic_DNA"/>
</dbReference>
<evidence type="ECO:0000256" key="8">
    <source>
        <dbReference type="ARBA" id="ARBA00022840"/>
    </source>
</evidence>
<comment type="cofactor">
    <cofactor evidence="1">
        <name>Mg(2+)</name>
        <dbReference type="ChEBI" id="CHEBI:18420"/>
    </cofactor>
</comment>
<dbReference type="GO" id="GO:0005737">
    <property type="term" value="C:cytoplasm"/>
    <property type="evidence" value="ECO:0007669"/>
    <property type="project" value="TreeGrafter"/>
</dbReference>
<dbReference type="GO" id="GO:0032957">
    <property type="term" value="P:inositol trisphosphate metabolic process"/>
    <property type="evidence" value="ECO:0007669"/>
    <property type="project" value="InterPro"/>
</dbReference>
<protein>
    <recommendedName>
        <fullName evidence="3">inositol-1,3,4-trisphosphate 5/6-kinase</fullName>
        <ecNumber evidence="3">2.7.1.159</ecNumber>
    </recommendedName>
</protein>
<dbReference type="GO" id="GO:0000287">
    <property type="term" value="F:magnesium ion binding"/>
    <property type="evidence" value="ECO:0007669"/>
    <property type="project" value="InterPro"/>
</dbReference>
<keyword evidence="7 11" id="KW-0418">Kinase</keyword>
<evidence type="ECO:0000256" key="1">
    <source>
        <dbReference type="ARBA" id="ARBA00001946"/>
    </source>
</evidence>
<evidence type="ECO:0000313" key="12">
    <source>
        <dbReference type="Proteomes" id="UP000324585"/>
    </source>
</evidence>
<sequence length="358" mass="40542">MRDRLSLDEMTPDAETIVLCYSSNAKKQRTFFEDMSKVCEQQSIRLVDLEQWRKADDVHAHRTFCVHKRTDDLVAAQLGDVAAEQRVRVFRAALDQCDVVVDAISAVEDMIDRQRMYTMLDTALAAGVEPPALQRVPWMAVDARTESAEQIARRMQIENVSFPVTVKTRVACGTSWSHLIRVVSDIEGLVKVAREHIRTRDNDGIRRSAFGDGIVLQDWVPHSSVVFKVYSIGERVYHVEPRRSFTLEAHSWPAVFVINSQDQKETLNAHPSIEEFGDHIANAGRPASLEVPSMQIIQDLVMRIQAHSKLSLLGIDIAKDERTGRYAVLDVNYFPTFRSVPDAHAHLLQHVLHQGSRV</sequence>
<evidence type="ECO:0000256" key="9">
    <source>
        <dbReference type="ARBA" id="ARBA00022842"/>
    </source>
</evidence>
<evidence type="ECO:0000256" key="5">
    <source>
        <dbReference type="ARBA" id="ARBA00022723"/>
    </source>
</evidence>
<dbReference type="PANTHER" id="PTHR14217">
    <property type="entry name" value="INOSITOL-TETRAKISPHOSPHATE 1-KINASE"/>
    <property type="match status" value="1"/>
</dbReference>
<accession>A0A5J4YNH4</accession>
<dbReference type="Pfam" id="PF05770">
    <property type="entry name" value="Ins134_P3_kin"/>
    <property type="match status" value="1"/>
</dbReference>
<keyword evidence="4" id="KW-0808">Transferase</keyword>
<dbReference type="GO" id="GO:0047325">
    <property type="term" value="F:inositol-3,4,5,6-tetrakisphosphate 1-kinase activity"/>
    <property type="evidence" value="ECO:0007669"/>
    <property type="project" value="InterPro"/>
</dbReference>
<organism evidence="11 12">
    <name type="scientific">Porphyridium purpureum</name>
    <name type="common">Red alga</name>
    <name type="synonym">Porphyridium cruentum</name>
    <dbReference type="NCBI Taxonomy" id="35688"/>
    <lineage>
        <taxon>Eukaryota</taxon>
        <taxon>Rhodophyta</taxon>
        <taxon>Bangiophyceae</taxon>
        <taxon>Porphyridiales</taxon>
        <taxon>Porphyridiaceae</taxon>
        <taxon>Porphyridium</taxon>
    </lineage>
</organism>
<dbReference type="Gene3D" id="3.30.470.20">
    <property type="entry name" value="ATP-grasp fold, B domain"/>
    <property type="match status" value="1"/>
</dbReference>
<dbReference type="InterPro" id="IPR040464">
    <property type="entry name" value="InsP(3)kin_ATP-grasp"/>
</dbReference>
<comment type="caution">
    <text evidence="11">The sequence shown here is derived from an EMBL/GenBank/DDBJ whole genome shotgun (WGS) entry which is preliminary data.</text>
</comment>
<dbReference type="OrthoDB" id="25308at2759"/>
<evidence type="ECO:0000256" key="6">
    <source>
        <dbReference type="ARBA" id="ARBA00022741"/>
    </source>
</evidence>
<evidence type="ECO:0000256" key="4">
    <source>
        <dbReference type="ARBA" id="ARBA00022679"/>
    </source>
</evidence>
<evidence type="ECO:0000256" key="2">
    <source>
        <dbReference type="ARBA" id="ARBA00009601"/>
    </source>
</evidence>
<keyword evidence="12" id="KW-1185">Reference proteome</keyword>
<dbReference type="PANTHER" id="PTHR14217:SF1">
    <property type="entry name" value="INOSITOL-TETRAKISPHOSPHATE 1-KINASE"/>
    <property type="match status" value="1"/>
</dbReference>
<dbReference type="InterPro" id="IPR008656">
    <property type="entry name" value="Inositol_tetrakis-P_1-kinase"/>
</dbReference>
<evidence type="ECO:0000259" key="10">
    <source>
        <dbReference type="Pfam" id="PF05770"/>
    </source>
</evidence>
<dbReference type="EC" id="2.7.1.159" evidence="3"/>
<keyword evidence="5" id="KW-0479">Metal-binding</keyword>
<dbReference type="GO" id="GO:0052725">
    <property type="term" value="F:inositol-1,3,4-trisphosphate 6-kinase activity"/>
    <property type="evidence" value="ECO:0007669"/>
    <property type="project" value="InterPro"/>
</dbReference>
<dbReference type="Proteomes" id="UP000324585">
    <property type="component" value="Unassembled WGS sequence"/>
</dbReference>
<keyword evidence="8" id="KW-0067">ATP-binding</keyword>